<protein>
    <submittedName>
        <fullName evidence="2">Uncharacterized protein</fullName>
    </submittedName>
</protein>
<dbReference type="OrthoDB" id="165754at2759"/>
<dbReference type="AlphaFoldDB" id="A0A976FD34"/>
<feature type="region of interest" description="Disordered" evidence="1">
    <location>
        <begin position="87"/>
        <end position="107"/>
    </location>
</feature>
<evidence type="ECO:0000313" key="3">
    <source>
        <dbReference type="Proteomes" id="UP000294530"/>
    </source>
</evidence>
<dbReference type="EMBL" id="SHOA02000019">
    <property type="protein sequence ID" value="TDH64735.1"/>
    <property type="molecule type" value="Genomic_DNA"/>
</dbReference>
<evidence type="ECO:0000256" key="1">
    <source>
        <dbReference type="SAM" id="MobiDB-lite"/>
    </source>
</evidence>
<sequence length="107" mass="11655">MEQNKKQTKVTRRLAMPSTLTSLATSVANRVLECVPTMENGVKFSGGAVAALLATRFAGSLRSACVLGLLSGLFAHSLYADVLRKNRRQRGGKWKDEQDENKVTESS</sequence>
<reference evidence="2 3" key="1">
    <citation type="journal article" date="2021" name="Genome Biol.">
        <title>AFLAP: assembly-free linkage analysis pipeline using k-mers from genome sequencing data.</title>
        <authorList>
            <person name="Fletcher K."/>
            <person name="Zhang L."/>
            <person name="Gil J."/>
            <person name="Han R."/>
            <person name="Cavanaugh K."/>
            <person name="Michelmore R."/>
        </authorList>
    </citation>
    <scope>NUCLEOTIDE SEQUENCE [LARGE SCALE GENOMIC DNA]</scope>
    <source>
        <strain evidence="2 3">SF5</strain>
    </source>
</reference>
<proteinExistence type="predicted"/>
<keyword evidence="3" id="KW-1185">Reference proteome</keyword>
<dbReference type="KEGG" id="blac:94345156"/>
<accession>A0A976FD34</accession>
<feature type="compositionally biased region" description="Basic and acidic residues" evidence="1">
    <location>
        <begin position="93"/>
        <end position="107"/>
    </location>
</feature>
<dbReference type="RefSeq" id="XP_067814234.1">
    <property type="nucleotide sequence ID" value="XM_067959485.1"/>
</dbReference>
<dbReference type="Proteomes" id="UP000294530">
    <property type="component" value="Unassembled WGS sequence"/>
</dbReference>
<dbReference type="GeneID" id="94345156"/>
<evidence type="ECO:0000313" key="2">
    <source>
        <dbReference type="EMBL" id="TDH64735.1"/>
    </source>
</evidence>
<comment type="caution">
    <text evidence="2">The sequence shown here is derived from an EMBL/GenBank/DDBJ whole genome shotgun (WGS) entry which is preliminary data.</text>
</comment>
<gene>
    <name evidence="2" type="ORF">CCR75_001381</name>
</gene>
<name>A0A976FD34_BRELC</name>
<organism evidence="2 3">
    <name type="scientific">Bremia lactucae</name>
    <name type="common">Lettuce downy mildew</name>
    <dbReference type="NCBI Taxonomy" id="4779"/>
    <lineage>
        <taxon>Eukaryota</taxon>
        <taxon>Sar</taxon>
        <taxon>Stramenopiles</taxon>
        <taxon>Oomycota</taxon>
        <taxon>Peronosporomycetes</taxon>
        <taxon>Peronosporales</taxon>
        <taxon>Peronosporaceae</taxon>
        <taxon>Bremia</taxon>
    </lineage>
</organism>